<dbReference type="InterPro" id="IPR048771">
    <property type="entry name" value="SOGP_2nd"/>
</dbReference>
<reference evidence="8" key="1">
    <citation type="journal article" date="2019" name="Int. J. Syst. Evol. Microbiol.">
        <title>The Global Catalogue of Microorganisms (GCM) 10K type strain sequencing project: providing services to taxonomists for standard genome sequencing and annotation.</title>
        <authorList>
            <consortium name="The Broad Institute Genomics Platform"/>
            <consortium name="The Broad Institute Genome Sequencing Center for Infectious Disease"/>
            <person name="Wu L."/>
            <person name="Ma J."/>
        </authorList>
    </citation>
    <scope>NUCLEOTIDE SEQUENCE [LARGE SCALE GENOMIC DNA]</scope>
    <source>
        <strain evidence="8">CGMCC 1.12237</strain>
    </source>
</reference>
<dbReference type="Pfam" id="PF17167">
    <property type="entry name" value="Glyco_hydro_94"/>
    <property type="match status" value="1"/>
</dbReference>
<dbReference type="Proteomes" id="UP001596147">
    <property type="component" value="Unassembled WGS sequence"/>
</dbReference>
<feature type="domain" description="Glycoside phosphorylase super sandwich" evidence="4">
    <location>
        <begin position="301"/>
        <end position="549"/>
    </location>
</feature>
<protein>
    <submittedName>
        <fullName evidence="7">GH36-type glycosyl hydrolase domain-containing protein</fullName>
    </submittedName>
</protein>
<evidence type="ECO:0000256" key="2">
    <source>
        <dbReference type="ARBA" id="ARBA00022679"/>
    </source>
</evidence>
<evidence type="ECO:0000259" key="6">
    <source>
        <dbReference type="Pfam" id="PF21958"/>
    </source>
</evidence>
<evidence type="ECO:0000256" key="1">
    <source>
        <dbReference type="ARBA" id="ARBA00022676"/>
    </source>
</evidence>
<dbReference type="Pfam" id="PF21270">
    <property type="entry name" value="SOGP_4th"/>
    <property type="match status" value="1"/>
</dbReference>
<evidence type="ECO:0000313" key="7">
    <source>
        <dbReference type="EMBL" id="MFC5466562.1"/>
    </source>
</evidence>
<dbReference type="InterPro" id="IPR037018">
    <property type="entry name" value="GH65_N"/>
</dbReference>
<dbReference type="RefSeq" id="WP_382354783.1">
    <property type="nucleotide sequence ID" value="NZ_JBHSMC010000027.1"/>
</dbReference>
<dbReference type="InterPro" id="IPR012341">
    <property type="entry name" value="6hp_glycosidase-like_sf"/>
</dbReference>
<proteinExistence type="predicted"/>
<dbReference type="InterPro" id="IPR052047">
    <property type="entry name" value="GH94_Enzymes"/>
</dbReference>
<feature type="domain" description="Glycoside phosphorylase C-terminal" evidence="5">
    <location>
        <begin position="1020"/>
        <end position="1103"/>
    </location>
</feature>
<dbReference type="Gene3D" id="1.50.10.10">
    <property type="match status" value="1"/>
</dbReference>
<keyword evidence="8" id="KW-1185">Reference proteome</keyword>
<feature type="domain" description="Glycosyl hydrolase 94 catalytic" evidence="3">
    <location>
        <begin position="681"/>
        <end position="964"/>
    </location>
</feature>
<keyword evidence="7" id="KW-0378">Hydrolase</keyword>
<dbReference type="Gene3D" id="2.70.98.40">
    <property type="entry name" value="Glycoside hydrolase, family 65, N-terminal domain"/>
    <property type="match status" value="1"/>
</dbReference>
<evidence type="ECO:0000259" key="3">
    <source>
        <dbReference type="Pfam" id="PF17167"/>
    </source>
</evidence>
<dbReference type="SUPFAM" id="SSF48208">
    <property type="entry name" value="Six-hairpin glycosidases"/>
    <property type="match status" value="1"/>
</dbReference>
<keyword evidence="1" id="KW-0328">Glycosyltransferase</keyword>
<dbReference type="InterPro" id="IPR048773">
    <property type="entry name" value="SOGP_C"/>
</dbReference>
<evidence type="ECO:0000259" key="5">
    <source>
        <dbReference type="Pfam" id="PF21270"/>
    </source>
</evidence>
<sequence>MTTKNVKAANIEFSFLNSGDLKVATHEHLMINQWIANPLDGSLNNIYLRIHNGNNIDVTPLLGVNSPSTFLQADNQVAWKGEYKGVSYQVTFTLTDKGIWFWDVKVEGSDVEIDVVYGQDLAIASIGAVRNNEAYVSQYIDHAIFNDDQRGYIVCSRQNQRQPAGFSYLQQGSLSKIVGYSTDGFQFFGKSYKETNKPEALYNESLANEVYQYEFAYTALQTEKVTLSGTEQFVFYGLYKETHDDAVTSLEFQDELSAAWEEVSGQPEPTFTAVDKVEKTSTFGEPLQTVSMTSDEVKELFPNRHQEEYDGDTLLAFFTDTHEHVVLKEKELLVERPHGHILMSGNNVENIDEVITTTSYMYGIFNSQLVIGNTSFNKFNTNSRSHLNVMKTSGERIYVKLGDKYHLLTMPSLFEIGFNYTRWYYKTEEETFIITNFTTVDTKQVQLNVRTASGKAYEYFVTDQVIMSANEYEAPYVMKQDNDTLTFTAGEGALNKNAYPELAYRLRVSGADFAVADETVFAKGVEPNAASLLVLDVKSSANWSITIQGLLHGQETELVEADENTEIERYREFFRETMNGFELTLGESTPDEVKKFNTTAWWYTHNMLVHYSVPHGLEQYSGAAWGTRDVMQGPVEYFTATQKMDVVKTILKRVYSHQWIDNGNWPQWFMFDRYQNIQAGESHGDIIVWPLKVLGDYLAVTKDFSILEEKVPYTKHGSFQFTEETATIYEHAQKEIEYIKNNFLHDTYLSSYGDGDWDDTLQPANQQLKKYMASSWTVALTYQAISKLANALESNKPEEAKELHELAENIKADFQKYMEPSKVIPGFVYMETPDKPEKMLHPDDTKTGIKYRLLPLKRGIISEMLTPEQAEANYQLIQEKFLSPDGVRLMDRPANYKGGVSTHFQRAEQAANFGREVGVLYVHAHLRYIEAMAKLGKATDAWKALEVVNPVSIKKAVPNAEYRQSNSYFSSSDGKFNTRYEAQERFSELRAGSVPVKGGWRIYSSGPGIYVNQLVSNVLGIRFEGGNLIIDPVLPENLDGLHFNFEIAGKPVTFVYHLTSGNDFSVKINGKAVEGERIGNTYRKGGLSITKENYEALLNNEKNVIEISM</sequence>
<evidence type="ECO:0000259" key="4">
    <source>
        <dbReference type="Pfam" id="PF21250"/>
    </source>
</evidence>
<dbReference type="InterPro" id="IPR033432">
    <property type="entry name" value="GH94_catalytic"/>
</dbReference>
<name>A0ABW0LNH4_9BACI</name>
<dbReference type="Pfam" id="PF21250">
    <property type="entry name" value="SOGP_2nd"/>
    <property type="match status" value="1"/>
</dbReference>
<keyword evidence="2" id="KW-0808">Transferase</keyword>
<evidence type="ECO:0000313" key="8">
    <source>
        <dbReference type="Proteomes" id="UP001596147"/>
    </source>
</evidence>
<dbReference type="Gene3D" id="2.60.420.10">
    <property type="entry name" value="Maltose phosphorylase, domain 3"/>
    <property type="match status" value="1"/>
</dbReference>
<dbReference type="Pfam" id="PF21958">
    <property type="entry name" value="SOGP_N"/>
    <property type="match status" value="1"/>
</dbReference>
<feature type="domain" description="SOGP N-terminal" evidence="6">
    <location>
        <begin position="14"/>
        <end position="237"/>
    </location>
</feature>
<dbReference type="PANTHER" id="PTHR37469">
    <property type="entry name" value="CELLOBIONIC ACID PHOSPHORYLASE-RELATED"/>
    <property type="match status" value="1"/>
</dbReference>
<dbReference type="EMBL" id="JBHSMC010000027">
    <property type="protein sequence ID" value="MFC5466562.1"/>
    <property type="molecule type" value="Genomic_DNA"/>
</dbReference>
<dbReference type="PANTHER" id="PTHR37469:SF2">
    <property type="entry name" value="CELLOBIONIC ACID PHOSPHORYLASE"/>
    <property type="match status" value="1"/>
</dbReference>
<dbReference type="InterPro" id="IPR008928">
    <property type="entry name" value="6-hairpin_glycosidase_sf"/>
</dbReference>
<gene>
    <name evidence="7" type="ORF">ACFPM4_17705</name>
</gene>
<dbReference type="GO" id="GO:0016787">
    <property type="term" value="F:hydrolase activity"/>
    <property type="evidence" value="ECO:0007669"/>
    <property type="project" value="UniProtKB-KW"/>
</dbReference>
<accession>A0ABW0LNH4</accession>
<comment type="caution">
    <text evidence="7">The sequence shown here is derived from an EMBL/GenBank/DDBJ whole genome shotgun (WGS) entry which is preliminary data.</text>
</comment>
<organism evidence="7 8">
    <name type="scientific">Lederbergia graminis</name>
    <dbReference type="NCBI Taxonomy" id="735518"/>
    <lineage>
        <taxon>Bacteria</taxon>
        <taxon>Bacillati</taxon>
        <taxon>Bacillota</taxon>
        <taxon>Bacilli</taxon>
        <taxon>Bacillales</taxon>
        <taxon>Bacillaceae</taxon>
        <taxon>Lederbergia</taxon>
    </lineage>
</organism>
<dbReference type="InterPro" id="IPR053831">
    <property type="entry name" value="SOGP_N"/>
</dbReference>